<evidence type="ECO:0000256" key="1">
    <source>
        <dbReference type="SAM" id="Phobius"/>
    </source>
</evidence>
<feature type="transmembrane region" description="Helical" evidence="1">
    <location>
        <begin position="24"/>
        <end position="46"/>
    </location>
</feature>
<accession>A0AAU8N0S1</accession>
<reference evidence="2" key="1">
    <citation type="submission" date="2024-05" db="EMBL/GenBank/DDBJ databases">
        <title>Draft genome assemblies of 36 bacteria isolated from hibernating arctic ground squirrels.</title>
        <authorList>
            <person name="McKee H."/>
            <person name="Mullen L."/>
            <person name="Drown D.M."/>
            <person name="Duddleston K.N."/>
        </authorList>
    </citation>
    <scope>NUCLEOTIDE SEQUENCE</scope>
    <source>
        <strain evidence="2">AR004</strain>
    </source>
</reference>
<sequence length="47" mass="4610">MCEGPPGRADGSGHGPDKALPMRVALAVGFATAVVTDSSTASAILAR</sequence>
<evidence type="ECO:0000313" key="2">
    <source>
        <dbReference type="EMBL" id="XCP82112.1"/>
    </source>
</evidence>
<gene>
    <name evidence="2" type="ORF">ABXS69_09160</name>
</gene>
<protein>
    <submittedName>
        <fullName evidence="2">Uncharacterized protein</fullName>
    </submittedName>
</protein>
<keyword evidence="1" id="KW-1133">Transmembrane helix</keyword>
<organism evidence="2">
    <name type="scientific">Actinomyces timonensis</name>
    <dbReference type="NCBI Taxonomy" id="1288391"/>
    <lineage>
        <taxon>Bacteria</taxon>
        <taxon>Bacillati</taxon>
        <taxon>Actinomycetota</taxon>
        <taxon>Actinomycetes</taxon>
        <taxon>Actinomycetales</taxon>
        <taxon>Actinomycetaceae</taxon>
        <taxon>Actinomyces</taxon>
    </lineage>
</organism>
<keyword evidence="1" id="KW-0472">Membrane</keyword>
<name>A0AAU8N0S1_9ACTO</name>
<keyword evidence="1" id="KW-0812">Transmembrane</keyword>
<proteinExistence type="predicted"/>
<dbReference type="RefSeq" id="WP_366180357.1">
    <property type="nucleotide sequence ID" value="NZ_CP159989.1"/>
</dbReference>
<dbReference type="AlphaFoldDB" id="A0AAU8N0S1"/>
<dbReference type="EMBL" id="CP159989">
    <property type="protein sequence ID" value="XCP82112.1"/>
    <property type="molecule type" value="Genomic_DNA"/>
</dbReference>